<dbReference type="AlphaFoldDB" id="A0A422QA69"/>
<name>A0A422QA69_9TRYP</name>
<comment type="caution">
    <text evidence="1">The sequence shown here is derived from an EMBL/GenBank/DDBJ whole genome shotgun (WGS) entry which is preliminary data.</text>
</comment>
<dbReference type="EMBL" id="MKKU01000026">
    <property type="protein sequence ID" value="RNF26837.1"/>
    <property type="molecule type" value="Genomic_DNA"/>
</dbReference>
<dbReference type="GeneID" id="40314530"/>
<dbReference type="Proteomes" id="UP000284403">
    <property type="component" value="Unassembled WGS sequence"/>
</dbReference>
<dbReference type="OrthoDB" id="265668at2759"/>
<reference evidence="1 2" key="1">
    <citation type="journal article" date="2018" name="BMC Genomics">
        <title>Genomic comparison of Trypanosoma conorhini and Trypanosoma rangeli to Trypanosoma cruzi strains of high and low virulence.</title>
        <authorList>
            <person name="Bradwell K.R."/>
            <person name="Koparde V.N."/>
            <person name="Matveyev A.V."/>
            <person name="Serrano M.G."/>
            <person name="Alves J.M."/>
            <person name="Parikh H."/>
            <person name="Huang B."/>
            <person name="Lee V."/>
            <person name="Espinosa-Alvarez O."/>
            <person name="Ortiz P.A."/>
            <person name="Costa-Martins A.G."/>
            <person name="Teixeira M.M."/>
            <person name="Buck G.A."/>
        </authorList>
    </citation>
    <scope>NUCLEOTIDE SEQUENCE [LARGE SCALE GENOMIC DNA]</scope>
    <source>
        <strain evidence="1 2">025E</strain>
    </source>
</reference>
<accession>A0A422QA69</accession>
<sequence length="186" mass="19504">MRFSASTARIGSGAQRLPLRLCRRCYAHSGAAASSAGERAHGQQGFYSLGEYLQRLPRGIRDLLLWSPAIATAYFMLYKQAPYFLPSVRRQLLSRPLTTAPGSSGTDAAQRGDGMQAVRIRRDGASAGAVVDGRLLTLVDDGPLAAASALSPPIPPFSTGAGADATPLRVLRDAKTGKVSGYTAAG</sequence>
<keyword evidence="2" id="KW-1185">Reference proteome</keyword>
<proteinExistence type="predicted"/>
<protein>
    <submittedName>
        <fullName evidence="1">Uncharacterized protein</fullName>
    </submittedName>
</protein>
<organism evidence="1 2">
    <name type="scientific">Trypanosoma conorhini</name>
    <dbReference type="NCBI Taxonomy" id="83891"/>
    <lineage>
        <taxon>Eukaryota</taxon>
        <taxon>Discoba</taxon>
        <taxon>Euglenozoa</taxon>
        <taxon>Kinetoplastea</taxon>
        <taxon>Metakinetoplastina</taxon>
        <taxon>Trypanosomatida</taxon>
        <taxon>Trypanosomatidae</taxon>
        <taxon>Trypanosoma</taxon>
    </lineage>
</organism>
<dbReference type="RefSeq" id="XP_029232043.1">
    <property type="nucleotide sequence ID" value="XM_029367858.1"/>
</dbReference>
<evidence type="ECO:0000313" key="2">
    <source>
        <dbReference type="Proteomes" id="UP000284403"/>
    </source>
</evidence>
<evidence type="ECO:0000313" key="1">
    <source>
        <dbReference type="EMBL" id="RNF26837.1"/>
    </source>
</evidence>
<gene>
    <name evidence="1" type="ORF">Tco025E_00919</name>
</gene>